<evidence type="ECO:0000256" key="4">
    <source>
        <dbReference type="ARBA" id="ARBA00012339"/>
    </source>
</evidence>
<reference evidence="14 15" key="1">
    <citation type="submission" date="2018-08" db="EMBL/GenBank/DDBJ databases">
        <title>Genome analysis of the thermophilic bacterium of the candidate phylum Aminicenantes from deep subsurface aquifer revealed its physiology and ecological role.</title>
        <authorList>
            <person name="Kadnikov V.V."/>
            <person name="Mardanov A.V."/>
            <person name="Beletsky A.V."/>
            <person name="Karnachuk O.V."/>
            <person name="Ravin N.V."/>
        </authorList>
    </citation>
    <scope>NUCLEOTIDE SEQUENCE [LARGE SCALE GENOMIC DNA]</scope>
    <source>
        <strain evidence="14">BY38</strain>
    </source>
</reference>
<evidence type="ECO:0000256" key="2">
    <source>
        <dbReference type="ARBA" id="ARBA00004734"/>
    </source>
</evidence>
<dbReference type="SMART" id="SM00998">
    <property type="entry name" value="ADSL_C"/>
    <property type="match status" value="1"/>
</dbReference>
<comment type="similarity">
    <text evidence="3 12">Belongs to the lyase 1 family. Adenylosuccinate lyase subfamily.</text>
</comment>
<dbReference type="PRINTS" id="PR00145">
    <property type="entry name" value="ARGSUCLYASE"/>
</dbReference>
<dbReference type="InterPro" id="IPR019468">
    <property type="entry name" value="AdenyloSucc_lyase_C"/>
</dbReference>
<evidence type="ECO:0000256" key="6">
    <source>
        <dbReference type="ARBA" id="ARBA00022755"/>
    </source>
</evidence>
<dbReference type="PANTHER" id="PTHR43172:SF1">
    <property type="entry name" value="ADENYLOSUCCINATE LYASE"/>
    <property type="match status" value="1"/>
</dbReference>
<feature type="domain" description="Adenylosuccinate lyase C-terminal" evidence="13">
    <location>
        <begin position="349"/>
        <end position="429"/>
    </location>
</feature>
<dbReference type="Gene3D" id="1.10.275.10">
    <property type="entry name" value="Fumarase/aspartase (N-terminal domain)"/>
    <property type="match status" value="1"/>
</dbReference>
<protein>
    <recommendedName>
        <fullName evidence="5 11">Adenylosuccinate lyase</fullName>
        <shortName evidence="12">ASL</shortName>
        <ecNumber evidence="4 11">4.3.2.2</ecNumber>
    </recommendedName>
    <alternativeName>
        <fullName evidence="9 12">Adenylosuccinase</fullName>
    </alternativeName>
</protein>
<evidence type="ECO:0000256" key="3">
    <source>
        <dbReference type="ARBA" id="ARBA00008273"/>
    </source>
</evidence>
<evidence type="ECO:0000313" key="15">
    <source>
        <dbReference type="Proteomes" id="UP000257323"/>
    </source>
</evidence>
<dbReference type="Pfam" id="PF10397">
    <property type="entry name" value="ADSL_C"/>
    <property type="match status" value="1"/>
</dbReference>
<dbReference type="InterPro" id="IPR004769">
    <property type="entry name" value="Pur_lyase"/>
</dbReference>
<proteinExistence type="inferred from homology"/>
<dbReference type="Pfam" id="PF00206">
    <property type="entry name" value="Lyase_1"/>
    <property type="match status" value="1"/>
</dbReference>
<dbReference type="GO" id="GO:0006189">
    <property type="term" value="P:'de novo' IMP biosynthetic process"/>
    <property type="evidence" value="ECO:0007669"/>
    <property type="project" value="UniProtKB-UniPathway"/>
</dbReference>
<dbReference type="InterPro" id="IPR000362">
    <property type="entry name" value="Fumarate_lyase_fam"/>
</dbReference>
<sequence>MIERYTLPEMGAIWSEENRYRKWLEVELAVCQAWARLGKIPPKSLENIRKKAAFSVQRIEEIEKVVKHDVIAFLTSVAEYIGDDSRFVHMGLTSYDVVDTALSLLMVESLDRVEKRLLELRKILKKKALKYKKTPCIGRTHGVHAEPITFGFKILVWYEETNRHLKRLKAARETISVGRIAGSVGTYIHLDPRVEKYALKSLGLKPAPVSTQVLQRDRHAEVMSCLALIVTSLEKFALEIRHLQKTEVLEVEEPFTRGQKGSSAMPHKRNPVRCERVAGLARIVRGNLQVALENIPLWHERDISHSSAERVIFPDSFILTDYLLKEMAEIIGNWHVYPARMMQNIQATRGLIFSQAVMLALTRKGLSREEAYRLVQACSLKAWQENLDFRELVSSDPEITRHLSPREIESCFSLEPYLQKIDFIFERVLR</sequence>
<dbReference type="GO" id="GO:0004018">
    <property type="term" value="F:N6-(1,2-dicarboxyethyl)AMP AMP-lyase (fumarate-forming) activity"/>
    <property type="evidence" value="ECO:0007669"/>
    <property type="project" value="UniProtKB-UniRule"/>
</dbReference>
<evidence type="ECO:0000256" key="11">
    <source>
        <dbReference type="NCBIfam" id="TIGR00928"/>
    </source>
</evidence>
<name>A0A3E2BME8_9BACT</name>
<dbReference type="InterPro" id="IPR020557">
    <property type="entry name" value="Fumarate_lyase_CS"/>
</dbReference>
<keyword evidence="6 12" id="KW-0658">Purine biosynthesis</keyword>
<dbReference type="FunFam" id="1.10.275.10:FF:000006">
    <property type="entry name" value="Adenylosuccinate lyase"/>
    <property type="match status" value="1"/>
</dbReference>
<comment type="pathway">
    <text evidence="2 12">Purine metabolism; AMP biosynthesis via de novo pathway; AMP from IMP: step 2/2.</text>
</comment>
<evidence type="ECO:0000256" key="10">
    <source>
        <dbReference type="ARBA" id="ARBA00049115"/>
    </source>
</evidence>
<dbReference type="NCBIfam" id="TIGR00928">
    <property type="entry name" value="purB"/>
    <property type="match status" value="1"/>
</dbReference>
<evidence type="ECO:0000259" key="13">
    <source>
        <dbReference type="SMART" id="SM00998"/>
    </source>
</evidence>
<dbReference type="UniPathway" id="UPA00075">
    <property type="reaction ID" value="UER00336"/>
</dbReference>
<dbReference type="Gene3D" id="1.10.40.30">
    <property type="entry name" value="Fumarase/aspartase (C-terminal domain)"/>
    <property type="match status" value="1"/>
</dbReference>
<dbReference type="EC" id="4.3.2.2" evidence="4 11"/>
<dbReference type="CDD" id="cd01360">
    <property type="entry name" value="Adenylsuccinate_lyase_1"/>
    <property type="match status" value="1"/>
</dbReference>
<dbReference type="Proteomes" id="UP000257323">
    <property type="component" value="Unassembled WGS sequence"/>
</dbReference>
<dbReference type="EMBL" id="QUAH01000006">
    <property type="protein sequence ID" value="RFT15940.1"/>
    <property type="molecule type" value="Genomic_DNA"/>
</dbReference>
<dbReference type="UniPathway" id="UPA00074">
    <property type="reaction ID" value="UER00132"/>
</dbReference>
<dbReference type="GO" id="GO:0044208">
    <property type="term" value="P:'de novo' AMP biosynthetic process"/>
    <property type="evidence" value="ECO:0007669"/>
    <property type="project" value="UniProtKB-UniPathway"/>
</dbReference>
<dbReference type="InterPro" id="IPR024083">
    <property type="entry name" value="Fumarase/histidase_N"/>
</dbReference>
<dbReference type="InterPro" id="IPR008948">
    <property type="entry name" value="L-Aspartase-like"/>
</dbReference>
<keyword evidence="7 12" id="KW-0456">Lyase</keyword>
<dbReference type="GO" id="GO:0070626">
    <property type="term" value="F:(S)-2-(5-amino-1-(5-phospho-D-ribosyl)imidazole-4-carboxamido) succinate lyase (fumarate-forming) activity"/>
    <property type="evidence" value="ECO:0007669"/>
    <property type="project" value="TreeGrafter"/>
</dbReference>
<dbReference type="GO" id="GO:0005829">
    <property type="term" value="C:cytosol"/>
    <property type="evidence" value="ECO:0007669"/>
    <property type="project" value="TreeGrafter"/>
</dbReference>
<evidence type="ECO:0000256" key="7">
    <source>
        <dbReference type="ARBA" id="ARBA00023239"/>
    </source>
</evidence>
<evidence type="ECO:0000256" key="9">
    <source>
        <dbReference type="ARBA" id="ARBA00030717"/>
    </source>
</evidence>
<comment type="catalytic activity">
    <reaction evidence="8">
        <text>(2S)-2-[5-amino-1-(5-phospho-beta-D-ribosyl)imidazole-4-carboxamido]succinate = 5-amino-1-(5-phospho-beta-D-ribosyl)imidazole-4-carboxamide + fumarate</text>
        <dbReference type="Rhea" id="RHEA:23920"/>
        <dbReference type="ChEBI" id="CHEBI:29806"/>
        <dbReference type="ChEBI" id="CHEBI:58443"/>
        <dbReference type="ChEBI" id="CHEBI:58475"/>
        <dbReference type="EC" id="4.3.2.2"/>
    </reaction>
    <physiologicalReaction direction="left-to-right" evidence="8">
        <dbReference type="Rhea" id="RHEA:23921"/>
    </physiologicalReaction>
</comment>
<comment type="catalytic activity">
    <reaction evidence="10">
        <text>N(6)-(1,2-dicarboxyethyl)-AMP = fumarate + AMP</text>
        <dbReference type="Rhea" id="RHEA:16853"/>
        <dbReference type="ChEBI" id="CHEBI:29806"/>
        <dbReference type="ChEBI" id="CHEBI:57567"/>
        <dbReference type="ChEBI" id="CHEBI:456215"/>
        <dbReference type="EC" id="4.3.2.2"/>
    </reaction>
    <physiologicalReaction direction="left-to-right" evidence="10">
        <dbReference type="Rhea" id="RHEA:16854"/>
    </physiologicalReaction>
</comment>
<dbReference type="InterPro" id="IPR022761">
    <property type="entry name" value="Fumarate_lyase_N"/>
</dbReference>
<evidence type="ECO:0000313" key="14">
    <source>
        <dbReference type="EMBL" id="RFT15940.1"/>
    </source>
</evidence>
<dbReference type="FunFam" id="1.20.200.10:FF:000008">
    <property type="entry name" value="Adenylosuccinate lyase"/>
    <property type="match status" value="1"/>
</dbReference>
<dbReference type="SUPFAM" id="SSF48557">
    <property type="entry name" value="L-aspartase-like"/>
    <property type="match status" value="1"/>
</dbReference>
<comment type="caution">
    <text evidence="14">The sequence shown here is derived from an EMBL/GenBank/DDBJ whole genome shotgun (WGS) entry which is preliminary data.</text>
</comment>
<organism evidence="14 15">
    <name type="scientific">Candidatus Saccharicenans subterraneus</name>
    <dbReference type="NCBI Taxonomy" id="2508984"/>
    <lineage>
        <taxon>Bacteria</taxon>
        <taxon>Candidatus Aminicenantota</taxon>
        <taxon>Candidatus Aminicenantia</taxon>
        <taxon>Candidatus Aminicenantales</taxon>
        <taxon>Candidatus Saccharicenantaceae</taxon>
        <taxon>Candidatus Saccharicenans</taxon>
    </lineage>
</organism>
<dbReference type="PROSITE" id="PS00163">
    <property type="entry name" value="FUMARATE_LYASES"/>
    <property type="match status" value="1"/>
</dbReference>
<dbReference type="AlphaFoldDB" id="A0A3E2BME8"/>
<dbReference type="PANTHER" id="PTHR43172">
    <property type="entry name" value="ADENYLOSUCCINATE LYASE"/>
    <property type="match status" value="1"/>
</dbReference>
<dbReference type="Gene3D" id="1.20.200.10">
    <property type="entry name" value="Fumarase/aspartase (Central domain)"/>
    <property type="match status" value="1"/>
</dbReference>
<evidence type="ECO:0000256" key="1">
    <source>
        <dbReference type="ARBA" id="ARBA00004706"/>
    </source>
</evidence>
<evidence type="ECO:0000256" key="5">
    <source>
        <dbReference type="ARBA" id="ARBA00017058"/>
    </source>
</evidence>
<evidence type="ECO:0000256" key="12">
    <source>
        <dbReference type="RuleBase" id="RU361172"/>
    </source>
</evidence>
<dbReference type="FunFam" id="1.10.40.30:FF:000007">
    <property type="entry name" value="Adenylosuccinate lyase"/>
    <property type="match status" value="1"/>
</dbReference>
<comment type="pathway">
    <text evidence="1 12">Purine metabolism; IMP biosynthesis via de novo pathway; 5-amino-1-(5-phospho-D-ribosyl)imidazole-4-carboxamide from 5-amino-1-(5-phospho-D-ribosyl)imidazole-4-carboxylate: step 2/2.</text>
</comment>
<evidence type="ECO:0000256" key="8">
    <source>
        <dbReference type="ARBA" id="ARBA00024477"/>
    </source>
</evidence>
<gene>
    <name evidence="14" type="ORF">OP8BY_2338</name>
</gene>
<accession>A0A3E2BME8</accession>
<dbReference type="PRINTS" id="PR00149">
    <property type="entry name" value="FUMRATELYASE"/>
</dbReference>